<accession>A0A484FGF4</accession>
<feature type="region of interest" description="Disordered" evidence="1">
    <location>
        <begin position="30"/>
        <end position="80"/>
    </location>
</feature>
<sequence length="80" mass="8985">MLFRRAAPLWRMRSRFMTAGEKGCFLRRLRGGTNVVSTDTDPSKEESSSKTSSADEPRCYTIEPPKAGRIRPAHESRAQG</sequence>
<evidence type="ECO:0000313" key="3">
    <source>
        <dbReference type="Proteomes" id="UP000014480"/>
    </source>
</evidence>
<dbReference type="AlphaFoldDB" id="A0A484FGF4"/>
<reference evidence="3" key="2">
    <citation type="journal article" date="2019" name="Mol. Plant Microbe Interact.">
        <title>Genome sequence resources for four phytopathogenic fungi from the Colletotrichum orbiculare species complex.</title>
        <authorList>
            <person name="Gan P."/>
            <person name="Tsushima A."/>
            <person name="Narusaka M."/>
            <person name="Narusaka Y."/>
            <person name="Takano Y."/>
            <person name="Kubo Y."/>
            <person name="Shirasu K."/>
        </authorList>
    </citation>
    <scope>GENOME REANNOTATION</scope>
    <source>
        <strain evidence="3">104-T / ATCC 96160 / CBS 514.97 / LARS 414 / MAFF 240422</strain>
    </source>
</reference>
<proteinExistence type="predicted"/>
<keyword evidence="3" id="KW-1185">Reference proteome</keyword>
<organism evidence="2 3">
    <name type="scientific">Colletotrichum orbiculare (strain 104-T / ATCC 96160 / CBS 514.97 / LARS 414 / MAFF 240422)</name>
    <name type="common">Cucumber anthracnose fungus</name>
    <name type="synonym">Colletotrichum lagenarium</name>
    <dbReference type="NCBI Taxonomy" id="1213857"/>
    <lineage>
        <taxon>Eukaryota</taxon>
        <taxon>Fungi</taxon>
        <taxon>Dikarya</taxon>
        <taxon>Ascomycota</taxon>
        <taxon>Pezizomycotina</taxon>
        <taxon>Sordariomycetes</taxon>
        <taxon>Hypocreomycetidae</taxon>
        <taxon>Glomerellales</taxon>
        <taxon>Glomerellaceae</taxon>
        <taxon>Colletotrichum</taxon>
        <taxon>Colletotrichum orbiculare species complex</taxon>
    </lineage>
</organism>
<protein>
    <submittedName>
        <fullName evidence="2">Uncharacterized protein</fullName>
    </submittedName>
</protein>
<gene>
    <name evidence="2" type="ORF">Cob_v009602</name>
</gene>
<reference evidence="3" key="1">
    <citation type="journal article" date="2013" name="New Phytol.">
        <title>Comparative genomic and transcriptomic analyses reveal the hemibiotrophic stage shift of Colletotrichum fungi.</title>
        <authorList>
            <person name="Gan P."/>
            <person name="Ikeda K."/>
            <person name="Irieda H."/>
            <person name="Narusaka M."/>
            <person name="O'Connell R.J."/>
            <person name="Narusaka Y."/>
            <person name="Takano Y."/>
            <person name="Kubo Y."/>
            <person name="Shirasu K."/>
        </authorList>
    </citation>
    <scope>NUCLEOTIDE SEQUENCE [LARGE SCALE GENOMIC DNA]</scope>
    <source>
        <strain evidence="3">104-T / ATCC 96160 / CBS 514.97 / LARS 414 / MAFF 240422</strain>
    </source>
</reference>
<name>A0A484FGF4_COLOR</name>
<feature type="compositionally biased region" description="Basic and acidic residues" evidence="1">
    <location>
        <begin position="41"/>
        <end position="58"/>
    </location>
</feature>
<dbReference type="Proteomes" id="UP000014480">
    <property type="component" value="Unassembled WGS sequence"/>
</dbReference>
<evidence type="ECO:0000313" key="2">
    <source>
        <dbReference type="EMBL" id="TDZ17470.1"/>
    </source>
</evidence>
<comment type="caution">
    <text evidence="2">The sequence shown here is derived from an EMBL/GenBank/DDBJ whole genome shotgun (WGS) entry which is preliminary data.</text>
</comment>
<evidence type="ECO:0000256" key="1">
    <source>
        <dbReference type="SAM" id="MobiDB-lite"/>
    </source>
</evidence>
<dbReference type="EMBL" id="AMCV02000028">
    <property type="protein sequence ID" value="TDZ17470.1"/>
    <property type="molecule type" value="Genomic_DNA"/>
</dbReference>